<evidence type="ECO:0000313" key="2">
    <source>
        <dbReference type="Proteomes" id="UP000076727"/>
    </source>
</evidence>
<protein>
    <submittedName>
        <fullName evidence="1">Uncharacterized protein</fullName>
    </submittedName>
</protein>
<gene>
    <name evidence="1" type="ORF">DAEQUDRAFT_725846</name>
</gene>
<dbReference type="AlphaFoldDB" id="A0A165R2G3"/>
<dbReference type="Proteomes" id="UP000076727">
    <property type="component" value="Unassembled WGS sequence"/>
</dbReference>
<organism evidence="1 2">
    <name type="scientific">Daedalea quercina L-15889</name>
    <dbReference type="NCBI Taxonomy" id="1314783"/>
    <lineage>
        <taxon>Eukaryota</taxon>
        <taxon>Fungi</taxon>
        <taxon>Dikarya</taxon>
        <taxon>Basidiomycota</taxon>
        <taxon>Agaricomycotina</taxon>
        <taxon>Agaricomycetes</taxon>
        <taxon>Polyporales</taxon>
        <taxon>Fomitopsis</taxon>
    </lineage>
</organism>
<keyword evidence="2" id="KW-1185">Reference proteome</keyword>
<evidence type="ECO:0000313" key="1">
    <source>
        <dbReference type="EMBL" id="KZT70210.1"/>
    </source>
</evidence>
<accession>A0A165R2G3</accession>
<proteinExistence type="predicted"/>
<dbReference type="EMBL" id="KV429053">
    <property type="protein sequence ID" value="KZT70210.1"/>
    <property type="molecule type" value="Genomic_DNA"/>
</dbReference>
<name>A0A165R2G3_9APHY</name>
<sequence>MPETIASSPSQMADVHFSRVLGNLGGSLAHGIEETQQKDWDEMDIGDGRNREIEMNHM</sequence>
<reference evidence="1 2" key="1">
    <citation type="journal article" date="2016" name="Mol. Biol. Evol.">
        <title>Comparative Genomics of Early-Diverging Mushroom-Forming Fungi Provides Insights into the Origins of Lignocellulose Decay Capabilities.</title>
        <authorList>
            <person name="Nagy L.G."/>
            <person name="Riley R."/>
            <person name="Tritt A."/>
            <person name="Adam C."/>
            <person name="Daum C."/>
            <person name="Floudas D."/>
            <person name="Sun H."/>
            <person name="Yadav J.S."/>
            <person name="Pangilinan J."/>
            <person name="Larsson K.H."/>
            <person name="Matsuura K."/>
            <person name="Barry K."/>
            <person name="Labutti K."/>
            <person name="Kuo R."/>
            <person name="Ohm R.A."/>
            <person name="Bhattacharya S.S."/>
            <person name="Shirouzu T."/>
            <person name="Yoshinaga Y."/>
            <person name="Martin F.M."/>
            <person name="Grigoriev I.V."/>
            <person name="Hibbett D.S."/>
        </authorList>
    </citation>
    <scope>NUCLEOTIDE SEQUENCE [LARGE SCALE GENOMIC DNA]</scope>
    <source>
        <strain evidence="1 2">L-15889</strain>
    </source>
</reference>